<sequence length="236" mass="28112">MKVVDPKLFTISHPSQWDVEQKHIGNQKNRIVIVKNFFEYADDVKAYAQSIDYVSTIQGEYTNLPGYIHYMSAHKRALYEPLKYICSNFFEGSQEIMKVPDESRFGFQIYDVQQKCRYQSLYPHTDEVRYAAVLSFNTEDDYDGEDNGTSFFRSDETGEESTLYDKNYRSKRLRNTVQAMVSFDPSKIKHKNWTKYHVEPHEYNKLIMYEGNLWHTLNFTQTKWNTNRMTFNAFIR</sequence>
<dbReference type="Pfam" id="PF20043">
    <property type="entry name" value="DUF6445"/>
    <property type="match status" value="1"/>
</dbReference>
<evidence type="ECO:0000313" key="2">
    <source>
        <dbReference type="Proteomes" id="UP000033008"/>
    </source>
</evidence>
<gene>
    <name evidence="1" type="ORF">Syn7803US103_97</name>
</gene>
<dbReference type="GeneID" id="24171275"/>
<protein>
    <submittedName>
        <fullName evidence="1">Uncharacterized protein</fullName>
    </submittedName>
</protein>
<dbReference type="Proteomes" id="UP000033008">
    <property type="component" value="Segment"/>
</dbReference>
<name>A0A0E3FA45_9CAUD</name>
<organism evidence="1 2">
    <name type="scientific">Synechococcus phage ACG-2014j</name>
    <dbReference type="NCBI Taxonomy" id="1493514"/>
    <lineage>
        <taxon>Viruses</taxon>
        <taxon>Duplodnaviria</taxon>
        <taxon>Heunggongvirae</taxon>
        <taxon>Uroviricota</taxon>
        <taxon>Caudoviricetes</taxon>
        <taxon>Pantevenvirales</taxon>
        <taxon>Kyanoviridae</taxon>
        <taxon>Potamoivirus</taxon>
        <taxon>Potamoivirus tusconj</taxon>
    </lineage>
</organism>
<dbReference type="EMBL" id="KJ019069">
    <property type="protein sequence ID" value="AIX23992.1"/>
    <property type="molecule type" value="Genomic_DNA"/>
</dbReference>
<reference evidence="1 2" key="1">
    <citation type="submission" date="2013-12" db="EMBL/GenBank/DDBJ databases">
        <title>Ecological redundancy of diverse viral populations within a natural community.</title>
        <authorList>
            <person name="Gregory A.C."/>
            <person name="LaButti K."/>
            <person name="Copeland A."/>
            <person name="Woyke T."/>
            <person name="Sullivan M.B."/>
        </authorList>
    </citation>
    <scope>NUCLEOTIDE SEQUENCE [LARGE SCALE GENOMIC DNA]</scope>
    <source>
        <strain evidence="1">Syn7803US103</strain>
    </source>
</reference>
<proteinExistence type="predicted"/>
<dbReference type="RefSeq" id="YP_009134079.1">
    <property type="nucleotide sequence ID" value="NC_026926.1"/>
</dbReference>
<accession>A0A0E3FA45</accession>
<dbReference type="KEGG" id="vg:24171275"/>
<evidence type="ECO:0000313" key="1">
    <source>
        <dbReference type="EMBL" id="AIX23992.1"/>
    </source>
</evidence>
<dbReference type="InterPro" id="IPR045617">
    <property type="entry name" value="DUF6445"/>
</dbReference>